<dbReference type="AlphaFoldDB" id="A0A367WCB0"/>
<name>A0A367WCB0_9PROT</name>
<evidence type="ECO:0000256" key="2">
    <source>
        <dbReference type="ARBA" id="ARBA00012438"/>
    </source>
</evidence>
<gene>
    <name evidence="11" type="ORF">TH19_04690</name>
</gene>
<comment type="catalytic activity">
    <reaction evidence="1">
        <text>ATP + protein L-histidine = ADP + protein N-phospho-L-histidine.</text>
        <dbReference type="EC" id="2.7.13.3"/>
    </reaction>
</comment>
<dbReference type="Gene3D" id="3.30.450.20">
    <property type="entry name" value="PAS domain"/>
    <property type="match status" value="1"/>
</dbReference>
<dbReference type="InterPro" id="IPR004358">
    <property type="entry name" value="Sig_transdc_His_kin-like_C"/>
</dbReference>
<evidence type="ECO:0000313" key="11">
    <source>
        <dbReference type="EMBL" id="RCK39085.1"/>
    </source>
</evidence>
<dbReference type="SMART" id="SM00091">
    <property type="entry name" value="PAS"/>
    <property type="match status" value="1"/>
</dbReference>
<keyword evidence="3" id="KW-0808">Transferase</keyword>
<feature type="domain" description="PAC" evidence="10">
    <location>
        <begin position="134"/>
        <end position="184"/>
    </location>
</feature>
<dbReference type="PROSITE" id="PS50113">
    <property type="entry name" value="PAC"/>
    <property type="match status" value="1"/>
</dbReference>
<dbReference type="EC" id="2.7.13.3" evidence="2"/>
<reference evidence="11 12" key="1">
    <citation type="submission" date="2014-07" db="EMBL/GenBank/DDBJ databases">
        <title>Draft genome sequence of Thalassospira profundimaris 35.</title>
        <authorList>
            <person name="Lai Q."/>
            <person name="Shao Z."/>
        </authorList>
    </citation>
    <scope>NUCLEOTIDE SEQUENCE [LARGE SCALE GENOMIC DNA]</scope>
    <source>
        <strain evidence="11 12">35</strain>
    </source>
</reference>
<dbReference type="RefSeq" id="WP_114101129.1">
    <property type="nucleotide sequence ID" value="NZ_JPWF01000002.1"/>
</dbReference>
<evidence type="ECO:0000259" key="10">
    <source>
        <dbReference type="PROSITE" id="PS50113"/>
    </source>
</evidence>
<dbReference type="OrthoDB" id="226486at2"/>
<keyword evidence="5 11" id="KW-0418">Kinase</keyword>
<keyword evidence="7" id="KW-0902">Two-component regulatory system</keyword>
<comment type="caution">
    <text evidence="11">The sequence shown here is derived from an EMBL/GenBank/DDBJ whole genome shotgun (WGS) entry which is preliminary data.</text>
</comment>
<evidence type="ECO:0000256" key="5">
    <source>
        <dbReference type="ARBA" id="ARBA00022777"/>
    </source>
</evidence>
<dbReference type="InterPro" id="IPR035965">
    <property type="entry name" value="PAS-like_dom_sf"/>
</dbReference>
<dbReference type="SUPFAM" id="SSF55785">
    <property type="entry name" value="PYP-like sensor domain (PAS domain)"/>
    <property type="match status" value="1"/>
</dbReference>
<evidence type="ECO:0000259" key="8">
    <source>
        <dbReference type="PROSITE" id="PS50109"/>
    </source>
</evidence>
<dbReference type="PRINTS" id="PR00344">
    <property type="entry name" value="BCTRLSENSOR"/>
</dbReference>
<keyword evidence="4" id="KW-0547">Nucleotide-binding</keyword>
<organism evidence="11 12">
    <name type="scientific">Thalassospira profundimaris</name>
    <dbReference type="NCBI Taxonomy" id="502049"/>
    <lineage>
        <taxon>Bacteria</taxon>
        <taxon>Pseudomonadati</taxon>
        <taxon>Pseudomonadota</taxon>
        <taxon>Alphaproteobacteria</taxon>
        <taxon>Rhodospirillales</taxon>
        <taxon>Thalassospiraceae</taxon>
        <taxon>Thalassospira</taxon>
    </lineage>
</organism>
<dbReference type="CDD" id="cd00130">
    <property type="entry name" value="PAS"/>
    <property type="match status" value="1"/>
</dbReference>
<dbReference type="Gene3D" id="3.30.565.10">
    <property type="entry name" value="Histidine kinase-like ATPase, C-terminal domain"/>
    <property type="match status" value="1"/>
</dbReference>
<evidence type="ECO:0000256" key="7">
    <source>
        <dbReference type="ARBA" id="ARBA00023012"/>
    </source>
</evidence>
<feature type="domain" description="PAS" evidence="9">
    <location>
        <begin position="57"/>
        <end position="127"/>
    </location>
</feature>
<dbReference type="InterPro" id="IPR003594">
    <property type="entry name" value="HATPase_dom"/>
</dbReference>
<evidence type="ECO:0000256" key="4">
    <source>
        <dbReference type="ARBA" id="ARBA00022741"/>
    </source>
</evidence>
<dbReference type="Gene3D" id="1.10.287.130">
    <property type="match status" value="1"/>
</dbReference>
<evidence type="ECO:0000313" key="12">
    <source>
        <dbReference type="Proteomes" id="UP000253226"/>
    </source>
</evidence>
<proteinExistence type="predicted"/>
<dbReference type="PANTHER" id="PTHR43065:SF46">
    <property type="entry name" value="C4-DICARBOXYLATE TRANSPORT SENSOR PROTEIN DCTB"/>
    <property type="match status" value="1"/>
</dbReference>
<dbReference type="GO" id="GO:0000160">
    <property type="term" value="P:phosphorelay signal transduction system"/>
    <property type="evidence" value="ECO:0007669"/>
    <property type="project" value="UniProtKB-KW"/>
</dbReference>
<dbReference type="SUPFAM" id="SSF55874">
    <property type="entry name" value="ATPase domain of HSP90 chaperone/DNA topoisomerase II/histidine kinase"/>
    <property type="match status" value="1"/>
</dbReference>
<dbReference type="EMBL" id="JPWF01000002">
    <property type="protein sequence ID" value="RCK39085.1"/>
    <property type="molecule type" value="Genomic_DNA"/>
</dbReference>
<dbReference type="PROSITE" id="PS50109">
    <property type="entry name" value="HIS_KIN"/>
    <property type="match status" value="1"/>
</dbReference>
<sequence>MTEDRDSVETPKILSGGEELAANEDLLDEALKIPAPADIQKRFMALLGEQRRRKIEVTQRLKTILDTVVEGILIVDAAGVIQDFNKSAEEILRPQGNELLGMSVDVIFIDRKMTVRHRLLNRCINISSGTLKYDYTETMAQRLDGDSFPMEIIVSPANFSSEMSYLYIFRDITRRKQAEESQKKLEEDLREALKLEAIGHLAGGIAHEINTPSQYIRDNLKFLNDSYGALSRVLGLALQTLWKNRAHLPENTFEEFAKQLRDSDMEFLLEEIPHATQQSLDGINQVARIVLSMKEFSHPGGKEKTTTDINRVLSNVLVISRNEWKHYAEVVEKFDPEIPHIPCYINEINQVFLNLIVNAVQAIQEAGRPPSVGEIIVKTTSLDDSILISISDNGTGIAKENRSKIFNPFFTTKEVGKGTGQGLSITHDIVTVRHGGRIWFETEMGKGTTFHVLLPAEDRTGKPATE</sequence>
<feature type="domain" description="Histidine kinase" evidence="8">
    <location>
        <begin position="204"/>
        <end position="458"/>
    </location>
</feature>
<dbReference type="InterPro" id="IPR005467">
    <property type="entry name" value="His_kinase_dom"/>
</dbReference>
<keyword evidence="6" id="KW-0067">ATP-binding</keyword>
<dbReference type="Pfam" id="PF02518">
    <property type="entry name" value="HATPase_c"/>
    <property type="match status" value="1"/>
</dbReference>
<dbReference type="Pfam" id="PF13426">
    <property type="entry name" value="PAS_9"/>
    <property type="match status" value="1"/>
</dbReference>
<evidence type="ECO:0000256" key="1">
    <source>
        <dbReference type="ARBA" id="ARBA00000085"/>
    </source>
</evidence>
<dbReference type="PROSITE" id="PS50112">
    <property type="entry name" value="PAS"/>
    <property type="match status" value="1"/>
</dbReference>
<protein>
    <recommendedName>
        <fullName evidence="2">histidine kinase</fullName>
        <ecNumber evidence="2">2.7.13.3</ecNumber>
    </recommendedName>
</protein>
<dbReference type="InterPro" id="IPR000014">
    <property type="entry name" value="PAS"/>
</dbReference>
<dbReference type="NCBIfam" id="TIGR00229">
    <property type="entry name" value="sensory_box"/>
    <property type="match status" value="1"/>
</dbReference>
<dbReference type="SMART" id="SM00387">
    <property type="entry name" value="HATPase_c"/>
    <property type="match status" value="1"/>
</dbReference>
<evidence type="ECO:0000259" key="9">
    <source>
        <dbReference type="PROSITE" id="PS50112"/>
    </source>
</evidence>
<dbReference type="InterPro" id="IPR036890">
    <property type="entry name" value="HATPase_C_sf"/>
</dbReference>
<evidence type="ECO:0000256" key="6">
    <source>
        <dbReference type="ARBA" id="ARBA00022840"/>
    </source>
</evidence>
<dbReference type="GO" id="GO:0005524">
    <property type="term" value="F:ATP binding"/>
    <property type="evidence" value="ECO:0007669"/>
    <property type="project" value="UniProtKB-KW"/>
</dbReference>
<dbReference type="GO" id="GO:0004673">
    <property type="term" value="F:protein histidine kinase activity"/>
    <property type="evidence" value="ECO:0007669"/>
    <property type="project" value="UniProtKB-EC"/>
</dbReference>
<dbReference type="InterPro" id="IPR000700">
    <property type="entry name" value="PAS-assoc_C"/>
</dbReference>
<dbReference type="PANTHER" id="PTHR43065">
    <property type="entry name" value="SENSOR HISTIDINE KINASE"/>
    <property type="match status" value="1"/>
</dbReference>
<dbReference type="Proteomes" id="UP000253226">
    <property type="component" value="Unassembled WGS sequence"/>
</dbReference>
<evidence type="ECO:0000256" key="3">
    <source>
        <dbReference type="ARBA" id="ARBA00022679"/>
    </source>
</evidence>
<accession>A0A367WCB0</accession>